<reference evidence="1" key="1">
    <citation type="submission" date="2014-11" db="EMBL/GenBank/DDBJ databases">
        <authorList>
            <person name="Amaro Gonzalez C."/>
        </authorList>
    </citation>
    <scope>NUCLEOTIDE SEQUENCE</scope>
</reference>
<organism evidence="1">
    <name type="scientific">Anguilla anguilla</name>
    <name type="common">European freshwater eel</name>
    <name type="synonym">Muraena anguilla</name>
    <dbReference type="NCBI Taxonomy" id="7936"/>
    <lineage>
        <taxon>Eukaryota</taxon>
        <taxon>Metazoa</taxon>
        <taxon>Chordata</taxon>
        <taxon>Craniata</taxon>
        <taxon>Vertebrata</taxon>
        <taxon>Euteleostomi</taxon>
        <taxon>Actinopterygii</taxon>
        <taxon>Neopterygii</taxon>
        <taxon>Teleostei</taxon>
        <taxon>Anguilliformes</taxon>
        <taxon>Anguillidae</taxon>
        <taxon>Anguilla</taxon>
    </lineage>
</organism>
<proteinExistence type="predicted"/>
<name>A0A0E9UED4_ANGAN</name>
<protein>
    <submittedName>
        <fullName evidence="1">Uncharacterized protein</fullName>
    </submittedName>
</protein>
<evidence type="ECO:0000313" key="1">
    <source>
        <dbReference type="EMBL" id="JAH63580.1"/>
    </source>
</evidence>
<dbReference type="AlphaFoldDB" id="A0A0E9UED4"/>
<sequence length="64" mass="7290">MVQCRPVKLLLHHSQQNHFCMDLAVCQEACIAETGKGLPQIVATKLEAQNHLECHCINICLYWN</sequence>
<accession>A0A0E9UED4</accession>
<dbReference type="EMBL" id="GBXM01044997">
    <property type="protein sequence ID" value="JAH63580.1"/>
    <property type="molecule type" value="Transcribed_RNA"/>
</dbReference>
<reference evidence="1" key="2">
    <citation type="journal article" date="2015" name="Fish Shellfish Immunol.">
        <title>Early steps in the European eel (Anguilla anguilla)-Vibrio vulnificus interaction in the gills: Role of the RtxA13 toxin.</title>
        <authorList>
            <person name="Callol A."/>
            <person name="Pajuelo D."/>
            <person name="Ebbesson L."/>
            <person name="Teles M."/>
            <person name="MacKenzie S."/>
            <person name="Amaro C."/>
        </authorList>
    </citation>
    <scope>NUCLEOTIDE SEQUENCE</scope>
</reference>